<keyword evidence="7" id="KW-1185">Reference proteome</keyword>
<dbReference type="InterPro" id="IPR016166">
    <property type="entry name" value="FAD-bd_PCMH"/>
</dbReference>
<dbReference type="Pfam" id="PF01565">
    <property type="entry name" value="FAD_binding_4"/>
    <property type="match status" value="1"/>
</dbReference>
<name>A0AAQ2HGQ9_9MICO</name>
<dbReference type="Proteomes" id="UP000297403">
    <property type="component" value="Unassembled WGS sequence"/>
</dbReference>
<evidence type="ECO:0000256" key="2">
    <source>
        <dbReference type="ARBA" id="ARBA00022630"/>
    </source>
</evidence>
<dbReference type="RefSeq" id="WP_134434519.1">
    <property type="nucleotide sequence ID" value="NZ_SOFY01000014.1"/>
</dbReference>
<dbReference type="Gene3D" id="3.30.465.10">
    <property type="match status" value="1"/>
</dbReference>
<dbReference type="InterPro" id="IPR006094">
    <property type="entry name" value="Oxid_FAD_bind_N"/>
</dbReference>
<proteinExistence type="predicted"/>
<comment type="cofactor">
    <cofactor evidence="1">
        <name>FAD</name>
        <dbReference type="ChEBI" id="CHEBI:57692"/>
    </cofactor>
</comment>
<feature type="domain" description="FAD-binding PCMH-type" evidence="5">
    <location>
        <begin position="34"/>
        <end position="213"/>
    </location>
</feature>
<dbReference type="InterPro" id="IPR016171">
    <property type="entry name" value="Vanillyl_alc_oxidase_C-sub2"/>
</dbReference>
<evidence type="ECO:0000313" key="6">
    <source>
        <dbReference type="EMBL" id="TFC51284.1"/>
    </source>
</evidence>
<keyword evidence="4" id="KW-0560">Oxidoreductase</keyword>
<dbReference type="EMBL" id="SOFY01000014">
    <property type="protein sequence ID" value="TFC51284.1"/>
    <property type="molecule type" value="Genomic_DNA"/>
</dbReference>
<reference evidence="6 7" key="1">
    <citation type="submission" date="2019-03" db="EMBL/GenBank/DDBJ databases">
        <title>Genomics of glacier-inhabiting Cryobacterium strains.</title>
        <authorList>
            <person name="Liu Q."/>
            <person name="Xin Y.-H."/>
        </authorList>
    </citation>
    <scope>NUCLEOTIDE SEQUENCE [LARGE SCALE GENOMIC DNA]</scope>
    <source>
        <strain evidence="7">TMT1-22</strain>
    </source>
</reference>
<dbReference type="SUPFAM" id="SSF55103">
    <property type="entry name" value="FAD-linked oxidases, C-terminal domain"/>
    <property type="match status" value="1"/>
</dbReference>
<keyword evidence="2" id="KW-0285">Flavoprotein</keyword>
<dbReference type="AlphaFoldDB" id="A0AAQ2HGQ9"/>
<dbReference type="InterPro" id="IPR004113">
    <property type="entry name" value="FAD-bd_oxidored_4_C"/>
</dbReference>
<dbReference type="GO" id="GO:0071949">
    <property type="term" value="F:FAD binding"/>
    <property type="evidence" value="ECO:0007669"/>
    <property type="project" value="InterPro"/>
</dbReference>
<dbReference type="InterPro" id="IPR051914">
    <property type="entry name" value="FAD-linked_OxidoTrans_Type4"/>
</dbReference>
<dbReference type="PROSITE" id="PS51387">
    <property type="entry name" value="FAD_PCMH"/>
    <property type="match status" value="1"/>
</dbReference>
<accession>A0AAQ2HGQ9</accession>
<protein>
    <submittedName>
        <fullName evidence="6">FAD-binding protein</fullName>
    </submittedName>
</protein>
<sequence>MTAVERLQSELGSIVSIDPVELAATRTDKSGWVAPGMPLALVRATSVPEVQAVLRIATEFRIPVVTRGTGTGLSGGACGTDGSIVLNVRGMNRILEIRPEDELAVVEPGVINQHLNDALAEHGLWFAPDPASKGFASVGGNIATNAGGLLCAKYGVTREAVLALTVVLADGRLLKTGRRTVKGVTGYDLTALLTGSEGTLGVIVEATVRARAITAGETVTLGAVFPDVALAAAASALITASRLCPAVMELIDSAALAMIAAYLGPDQTAGLPIDRGAFLLLQTDGPGALAEAEQAAAVLRAAGGEVRLADAAGGATADRLLAVRRAAHPALAAHGEVLIEDVCVPRSRMAEMFERIAEISARTGVPIPTVAHAGDGNLHPNFVIPADPGRPAGDPVVPEAIWEAAGELFRAALKLGGTLTGEHGVGVLKRRWLAEEVGDTSFDLQRQIKSVFDPLGILNPGTMFAPVS</sequence>
<dbReference type="Gene3D" id="1.10.45.10">
    <property type="entry name" value="Vanillyl-alcohol Oxidase, Chain A, domain 4"/>
    <property type="match status" value="1"/>
</dbReference>
<dbReference type="PANTHER" id="PTHR42934:SF2">
    <property type="entry name" value="GLYCOLATE OXIDASE SUBUNIT GLCD"/>
    <property type="match status" value="1"/>
</dbReference>
<dbReference type="Pfam" id="PF02913">
    <property type="entry name" value="FAD-oxidase_C"/>
    <property type="match status" value="1"/>
</dbReference>
<dbReference type="InterPro" id="IPR036318">
    <property type="entry name" value="FAD-bd_PCMH-like_sf"/>
</dbReference>
<dbReference type="FunFam" id="1.10.45.10:FF:000001">
    <property type="entry name" value="D-lactate dehydrogenase mitochondrial"/>
    <property type="match status" value="1"/>
</dbReference>
<keyword evidence="3" id="KW-0274">FAD</keyword>
<dbReference type="PANTHER" id="PTHR42934">
    <property type="entry name" value="GLYCOLATE OXIDASE SUBUNIT GLCD"/>
    <property type="match status" value="1"/>
</dbReference>
<evidence type="ECO:0000256" key="1">
    <source>
        <dbReference type="ARBA" id="ARBA00001974"/>
    </source>
</evidence>
<evidence type="ECO:0000313" key="7">
    <source>
        <dbReference type="Proteomes" id="UP000297403"/>
    </source>
</evidence>
<gene>
    <name evidence="6" type="ORF">E3O49_04255</name>
</gene>
<dbReference type="InterPro" id="IPR016164">
    <property type="entry name" value="FAD-linked_Oxase-like_C"/>
</dbReference>
<dbReference type="SUPFAM" id="SSF56176">
    <property type="entry name" value="FAD-binding/transporter-associated domain-like"/>
    <property type="match status" value="1"/>
</dbReference>
<organism evidence="6 7">
    <name type="scientific">Cryobacterium shii</name>
    <dbReference type="NCBI Taxonomy" id="1259235"/>
    <lineage>
        <taxon>Bacteria</taxon>
        <taxon>Bacillati</taxon>
        <taxon>Actinomycetota</taxon>
        <taxon>Actinomycetes</taxon>
        <taxon>Micrococcales</taxon>
        <taxon>Microbacteriaceae</taxon>
        <taxon>Cryobacterium</taxon>
    </lineage>
</organism>
<evidence type="ECO:0000256" key="4">
    <source>
        <dbReference type="ARBA" id="ARBA00023002"/>
    </source>
</evidence>
<evidence type="ECO:0000259" key="5">
    <source>
        <dbReference type="PROSITE" id="PS51387"/>
    </source>
</evidence>
<evidence type="ECO:0000256" key="3">
    <source>
        <dbReference type="ARBA" id="ARBA00022827"/>
    </source>
</evidence>
<dbReference type="GO" id="GO:0016491">
    <property type="term" value="F:oxidoreductase activity"/>
    <property type="evidence" value="ECO:0007669"/>
    <property type="project" value="UniProtKB-KW"/>
</dbReference>
<dbReference type="Gene3D" id="3.30.70.2740">
    <property type="match status" value="1"/>
</dbReference>
<comment type="caution">
    <text evidence="6">The sequence shown here is derived from an EMBL/GenBank/DDBJ whole genome shotgun (WGS) entry which is preliminary data.</text>
</comment>
<dbReference type="InterPro" id="IPR016169">
    <property type="entry name" value="FAD-bd_PCMH_sub2"/>
</dbReference>